<accession>A0A317FH05</accession>
<feature type="transmembrane region" description="Helical" evidence="5">
    <location>
        <begin position="6"/>
        <end position="27"/>
    </location>
</feature>
<protein>
    <recommendedName>
        <fullName evidence="8">Glutathione synthetase</fullName>
    </recommendedName>
</protein>
<evidence type="ECO:0000313" key="7">
    <source>
        <dbReference type="Proteomes" id="UP000245765"/>
    </source>
</evidence>
<dbReference type="InterPro" id="IPR047662">
    <property type="entry name" value="SemiSWEET"/>
</dbReference>
<keyword evidence="2 5" id="KW-0812">Transmembrane</keyword>
<evidence type="ECO:0000256" key="3">
    <source>
        <dbReference type="ARBA" id="ARBA00022989"/>
    </source>
</evidence>
<dbReference type="GO" id="GO:0016020">
    <property type="term" value="C:membrane"/>
    <property type="evidence" value="ECO:0007669"/>
    <property type="project" value="UniProtKB-SubCell"/>
</dbReference>
<evidence type="ECO:0000256" key="1">
    <source>
        <dbReference type="ARBA" id="ARBA00004141"/>
    </source>
</evidence>
<dbReference type="GO" id="GO:0051119">
    <property type="term" value="F:sugar transmembrane transporter activity"/>
    <property type="evidence" value="ECO:0007669"/>
    <property type="project" value="InterPro"/>
</dbReference>
<dbReference type="AlphaFoldDB" id="A0A317FH05"/>
<comment type="subcellular location">
    <subcellularLocation>
        <location evidence="1">Membrane</location>
        <topology evidence="1">Multi-pass membrane protein</topology>
    </subcellularLocation>
</comment>
<evidence type="ECO:0000256" key="2">
    <source>
        <dbReference type="ARBA" id="ARBA00022692"/>
    </source>
</evidence>
<feature type="transmembrane region" description="Helical" evidence="5">
    <location>
        <begin position="62"/>
        <end position="82"/>
    </location>
</feature>
<name>A0A317FH05_9PROT</name>
<reference evidence="7" key="1">
    <citation type="submission" date="2018-05" db="EMBL/GenBank/DDBJ databases">
        <authorList>
            <person name="Du Z."/>
            <person name="Wang X."/>
        </authorList>
    </citation>
    <scope>NUCLEOTIDE SEQUENCE [LARGE SCALE GENOMIC DNA]</scope>
    <source>
        <strain evidence="7">CQN31</strain>
    </source>
</reference>
<evidence type="ECO:0000313" key="6">
    <source>
        <dbReference type="EMBL" id="PWS36826.1"/>
    </source>
</evidence>
<evidence type="ECO:0000256" key="5">
    <source>
        <dbReference type="SAM" id="Phobius"/>
    </source>
</evidence>
<evidence type="ECO:0000256" key="4">
    <source>
        <dbReference type="ARBA" id="ARBA00023136"/>
    </source>
</evidence>
<keyword evidence="3 5" id="KW-1133">Transmembrane helix</keyword>
<comment type="caution">
    <text evidence="6">The sequence shown here is derived from an EMBL/GenBank/DDBJ whole genome shotgun (WGS) entry which is preliminary data.</text>
</comment>
<dbReference type="OrthoDB" id="9814012at2"/>
<proteinExistence type="predicted"/>
<gene>
    <name evidence="6" type="ORF">DFH01_13765</name>
</gene>
<keyword evidence="7" id="KW-1185">Reference proteome</keyword>
<dbReference type="EMBL" id="QGNA01000003">
    <property type="protein sequence ID" value="PWS36826.1"/>
    <property type="molecule type" value="Genomic_DNA"/>
</dbReference>
<organism evidence="6 7">
    <name type="scientific">Falsiroseomonas bella</name>
    <dbReference type="NCBI Taxonomy" id="2184016"/>
    <lineage>
        <taxon>Bacteria</taxon>
        <taxon>Pseudomonadati</taxon>
        <taxon>Pseudomonadota</taxon>
        <taxon>Alphaproteobacteria</taxon>
        <taxon>Acetobacterales</taxon>
        <taxon>Roseomonadaceae</taxon>
        <taxon>Falsiroseomonas</taxon>
    </lineage>
</organism>
<dbReference type="InterPro" id="IPR006603">
    <property type="entry name" value="PQ-loop_rpt"/>
</dbReference>
<keyword evidence="4 5" id="KW-0472">Membrane</keyword>
<dbReference type="Pfam" id="PF04193">
    <property type="entry name" value="PQ-loop"/>
    <property type="match status" value="1"/>
</dbReference>
<sequence length="100" mass="10848">MDPASLVGYAATLCSVTSFVPQAWKVIRTRDTAAISLRMYAITVLGFALWLTYGILLGQWPLILTNAVCLLLSGFILAMKLLPRRQRRAVAAALDPARGG</sequence>
<dbReference type="Proteomes" id="UP000245765">
    <property type="component" value="Unassembled WGS sequence"/>
</dbReference>
<feature type="transmembrane region" description="Helical" evidence="5">
    <location>
        <begin position="39"/>
        <end position="56"/>
    </location>
</feature>
<dbReference type="Gene3D" id="1.20.1280.290">
    <property type="match status" value="1"/>
</dbReference>
<dbReference type="NCBIfam" id="NF037968">
    <property type="entry name" value="SemiSWEET_2"/>
    <property type="match status" value="1"/>
</dbReference>
<evidence type="ECO:0008006" key="8">
    <source>
        <dbReference type="Google" id="ProtNLM"/>
    </source>
</evidence>